<name>A0AC61PKR9_9FIRM</name>
<proteinExistence type="predicted"/>
<sequence length="174" mass="18769">MSMASTAYVACAADGKNYAWHFTGVTAIEHSLTLDLNREAPQGTETVNSARNLPDRVTLSVIETDTAHSPGWSARMLEAMASLKRNRIPCRVVTSLGTYENMLLTEITATQDEENQEGWSGELVFLEYLPASAGNDGEVKTNTNSSVRENTGTAGNLKKVTGTALTQMLQRAGV</sequence>
<keyword evidence="2" id="KW-1185">Reference proteome</keyword>
<dbReference type="EMBL" id="FWXZ01000002">
    <property type="protein sequence ID" value="SMC56855.1"/>
    <property type="molecule type" value="Genomic_DNA"/>
</dbReference>
<evidence type="ECO:0000313" key="2">
    <source>
        <dbReference type="Proteomes" id="UP000192328"/>
    </source>
</evidence>
<protein>
    <submittedName>
        <fullName evidence="1">Uncharacterized protein</fullName>
    </submittedName>
</protein>
<organism evidence="1 2">
    <name type="scientific">Aristaeella lactis</name>
    <dbReference type="NCBI Taxonomy" id="3046383"/>
    <lineage>
        <taxon>Bacteria</taxon>
        <taxon>Bacillati</taxon>
        <taxon>Bacillota</taxon>
        <taxon>Clostridia</taxon>
        <taxon>Eubacteriales</taxon>
        <taxon>Aristaeellaceae</taxon>
        <taxon>Aristaeella</taxon>
    </lineage>
</organism>
<evidence type="ECO:0000313" key="1">
    <source>
        <dbReference type="EMBL" id="SMC56855.1"/>
    </source>
</evidence>
<reference evidence="1" key="1">
    <citation type="submission" date="2017-04" db="EMBL/GenBank/DDBJ databases">
        <authorList>
            <person name="Varghese N."/>
            <person name="Submissions S."/>
        </authorList>
    </citation>
    <scope>NUCLEOTIDE SEQUENCE</scope>
    <source>
        <strain evidence="1">WTE2008</strain>
    </source>
</reference>
<comment type="caution">
    <text evidence="1">The sequence shown here is derived from an EMBL/GenBank/DDBJ whole genome shotgun (WGS) entry which is preliminary data.</text>
</comment>
<dbReference type="Proteomes" id="UP000192328">
    <property type="component" value="Unassembled WGS sequence"/>
</dbReference>
<gene>
    <name evidence="1" type="ORF">SAMN06297397_1406</name>
</gene>
<accession>A0AC61PKR9</accession>